<evidence type="ECO:0000259" key="1">
    <source>
        <dbReference type="Pfam" id="PF00534"/>
    </source>
</evidence>
<evidence type="ECO:0000313" key="2">
    <source>
        <dbReference type="EMBL" id="SDZ06290.1"/>
    </source>
</evidence>
<dbReference type="Gene3D" id="3.40.50.2000">
    <property type="entry name" value="Glycogen Phosphorylase B"/>
    <property type="match status" value="2"/>
</dbReference>
<dbReference type="RefSeq" id="WP_019599432.1">
    <property type="nucleotide sequence ID" value="NZ_FNQC01000005.1"/>
</dbReference>
<dbReference type="Pfam" id="PF00534">
    <property type="entry name" value="Glycos_transf_1"/>
    <property type="match status" value="1"/>
</dbReference>
<dbReference type="InterPro" id="IPR001296">
    <property type="entry name" value="Glyco_trans_1"/>
</dbReference>
<protein>
    <submittedName>
        <fullName evidence="2">Glycosyltransferase involved in cell wall bisynthesis</fullName>
    </submittedName>
</protein>
<dbReference type="SUPFAM" id="SSF53756">
    <property type="entry name" value="UDP-Glycosyltransferase/glycogen phosphorylase"/>
    <property type="match status" value="1"/>
</dbReference>
<dbReference type="Proteomes" id="UP000199663">
    <property type="component" value="Unassembled WGS sequence"/>
</dbReference>
<accession>A0A1H3PZ43</accession>
<comment type="caution">
    <text evidence="2">The sequence shown here is derived from an EMBL/GenBank/DDBJ whole genome shotgun (WGS) entry which is preliminary data.</text>
</comment>
<dbReference type="PANTHER" id="PTHR46401:SF8">
    <property type="entry name" value="BLL6006 PROTEIN"/>
    <property type="match status" value="1"/>
</dbReference>
<gene>
    <name evidence="2" type="ORF">SAMN05444412_105109</name>
</gene>
<organism evidence="2 3">
    <name type="scientific">Rhodonellum ikkaensis</name>
    <dbReference type="NCBI Taxonomy" id="336829"/>
    <lineage>
        <taxon>Bacteria</taxon>
        <taxon>Pseudomonadati</taxon>
        <taxon>Bacteroidota</taxon>
        <taxon>Cytophagia</taxon>
        <taxon>Cytophagales</taxon>
        <taxon>Cytophagaceae</taxon>
        <taxon>Rhodonellum</taxon>
    </lineage>
</organism>
<evidence type="ECO:0000313" key="3">
    <source>
        <dbReference type="Proteomes" id="UP000199663"/>
    </source>
</evidence>
<keyword evidence="3" id="KW-1185">Reference proteome</keyword>
<dbReference type="PANTHER" id="PTHR46401">
    <property type="entry name" value="GLYCOSYLTRANSFERASE WBBK-RELATED"/>
    <property type="match status" value="1"/>
</dbReference>
<name>A0A1H3PZ43_9BACT</name>
<dbReference type="CDD" id="cd03809">
    <property type="entry name" value="GT4_MtfB-like"/>
    <property type="match status" value="1"/>
</dbReference>
<sequence length="380" mass="44512">MVQKERLKLGLIFNFDPVWMGGSIYLTNSIRIFKFLEDKDMPKIFVFYNPLLKNFIDEIDYPYAEFIPHQFPRLYKGYIQSWLKGKNVFVDDLIAEYHLDAVFPMHEYPVKSKSKAKLVSWYADLQHMRYPEFWSKKKRAGRYAKIRFILNNSKDLVLSSQAVKDDFNHFFKMPKSLKVHIYHFVSIIEGLPDVSIEDLREKYGLKENYFMISNQFHKHKNHKVVFEAVAMLKKKGIPVNIAITGRFPVAENSPYLSQLHDIVNENNLKDQISFLGLIPRGDQLMLMKYSQAIIQPSLFEGWSTVIEDARSLQVPVIASSLPVNIEQLQEKGTYFEPFDVETLANHLVNAPKRDFGVDLYEPYEDRMKKAAYELLNVFLD</sequence>
<dbReference type="EMBL" id="FNQC01000005">
    <property type="protein sequence ID" value="SDZ06290.1"/>
    <property type="molecule type" value="Genomic_DNA"/>
</dbReference>
<reference evidence="2 3" key="1">
    <citation type="submission" date="2016-10" db="EMBL/GenBank/DDBJ databases">
        <authorList>
            <person name="Varghese N."/>
            <person name="Submissions S."/>
        </authorList>
    </citation>
    <scope>NUCLEOTIDE SEQUENCE [LARGE SCALE GENOMIC DNA]</scope>
    <source>
        <strain evidence="2 3">DSM 17997</strain>
    </source>
</reference>
<proteinExistence type="predicted"/>
<feature type="domain" description="Glycosyl transferase family 1" evidence="1">
    <location>
        <begin position="197"/>
        <end position="351"/>
    </location>
</feature>